<evidence type="ECO:0000313" key="2">
    <source>
        <dbReference type="EMBL" id="GAA0464861.1"/>
    </source>
</evidence>
<feature type="transmembrane region" description="Helical" evidence="1">
    <location>
        <begin position="127"/>
        <end position="148"/>
    </location>
</feature>
<keyword evidence="1" id="KW-1133">Transmembrane helix</keyword>
<feature type="transmembrane region" description="Helical" evidence="1">
    <location>
        <begin position="95"/>
        <end position="115"/>
    </location>
</feature>
<proteinExistence type="predicted"/>
<evidence type="ECO:0000256" key="1">
    <source>
        <dbReference type="SAM" id="Phobius"/>
    </source>
</evidence>
<dbReference type="Proteomes" id="UP001500713">
    <property type="component" value="Unassembled WGS sequence"/>
</dbReference>
<gene>
    <name evidence="2" type="ORF">GCM10009096_01710</name>
</gene>
<keyword evidence="1" id="KW-0812">Transmembrane</keyword>
<keyword evidence="1" id="KW-0472">Membrane</keyword>
<protein>
    <recommendedName>
        <fullName evidence="4">DoxX family membrane protein</fullName>
    </recommendedName>
</protein>
<feature type="transmembrane region" description="Helical" evidence="1">
    <location>
        <begin position="70"/>
        <end position="89"/>
    </location>
</feature>
<dbReference type="EMBL" id="BAAAEM010000002">
    <property type="protein sequence ID" value="GAA0464861.1"/>
    <property type="molecule type" value="Genomic_DNA"/>
</dbReference>
<dbReference type="PANTHER" id="PTHR36974">
    <property type="entry name" value="MEMBRANE PROTEIN-RELATED"/>
    <property type="match status" value="1"/>
</dbReference>
<keyword evidence="3" id="KW-1185">Reference proteome</keyword>
<evidence type="ECO:0000313" key="3">
    <source>
        <dbReference type="Proteomes" id="UP001500713"/>
    </source>
</evidence>
<sequence>MITPLVICLLLILPLVVTAAVGQITRIHGLTMLGGITGLSLAYFFFASGHFMRTEGMIEMLPSFVPMRKTLIVVTGVWEIGIAICLLIPHTRRIAGIASIVTLIAFFPANIFAAMNEVGLGGHQWGAEYLLIRAPLQILLIGWSYVFAVRSGTKLQSWRNVN</sequence>
<name>A0ABN1A0U7_9SPHN</name>
<accession>A0ABN1A0U7</accession>
<evidence type="ECO:0008006" key="4">
    <source>
        <dbReference type="Google" id="ProtNLM"/>
    </source>
</evidence>
<dbReference type="RefSeq" id="WP_229954270.1">
    <property type="nucleotide sequence ID" value="NZ_BAAAEM010000002.1"/>
</dbReference>
<feature type="transmembrane region" description="Helical" evidence="1">
    <location>
        <begin position="29"/>
        <end position="49"/>
    </location>
</feature>
<comment type="caution">
    <text evidence="2">The sequence shown here is derived from an EMBL/GenBank/DDBJ whole genome shotgun (WGS) entry which is preliminary data.</text>
</comment>
<reference evidence="2 3" key="1">
    <citation type="journal article" date="2019" name="Int. J. Syst. Evol. Microbiol.">
        <title>The Global Catalogue of Microorganisms (GCM) 10K type strain sequencing project: providing services to taxonomists for standard genome sequencing and annotation.</title>
        <authorList>
            <consortium name="The Broad Institute Genomics Platform"/>
            <consortium name="The Broad Institute Genome Sequencing Center for Infectious Disease"/>
            <person name="Wu L."/>
            <person name="Ma J."/>
        </authorList>
    </citation>
    <scope>NUCLEOTIDE SEQUENCE [LARGE SCALE GENOMIC DNA]</scope>
    <source>
        <strain evidence="2 3">JCM 14162</strain>
    </source>
</reference>
<dbReference type="PANTHER" id="PTHR36974:SF1">
    <property type="entry name" value="DOXX FAMILY MEMBRANE PROTEIN"/>
    <property type="match status" value="1"/>
</dbReference>
<organism evidence="2 3">
    <name type="scientific">Parasphingorhabdus litoris</name>
    <dbReference type="NCBI Taxonomy" id="394733"/>
    <lineage>
        <taxon>Bacteria</taxon>
        <taxon>Pseudomonadati</taxon>
        <taxon>Pseudomonadota</taxon>
        <taxon>Alphaproteobacteria</taxon>
        <taxon>Sphingomonadales</taxon>
        <taxon>Sphingomonadaceae</taxon>
        <taxon>Parasphingorhabdus</taxon>
    </lineage>
</organism>